<dbReference type="PROSITE" id="PS51087">
    <property type="entry name" value="APAG"/>
    <property type="match status" value="1"/>
</dbReference>
<dbReference type="AlphaFoldDB" id="C5BPB9"/>
<dbReference type="SUPFAM" id="SSF110069">
    <property type="entry name" value="ApaG-like"/>
    <property type="match status" value="1"/>
</dbReference>
<dbReference type="EMBL" id="CP001614">
    <property type="protein sequence ID" value="ACR10777.1"/>
    <property type="molecule type" value="Genomic_DNA"/>
</dbReference>
<dbReference type="OrthoDB" id="9795226at2"/>
<dbReference type="InterPro" id="IPR023065">
    <property type="entry name" value="Uncharacterised_ApaG"/>
</dbReference>
<accession>C5BPB9</accession>
<dbReference type="KEGG" id="ttu:TERTU_3146"/>
<evidence type="ECO:0000313" key="4">
    <source>
        <dbReference type="EMBL" id="ACR10777.1"/>
    </source>
</evidence>
<dbReference type="HOGENOM" id="CLU_128074_1_0_6"/>
<dbReference type="PANTHER" id="PTHR14289">
    <property type="entry name" value="F-BOX ONLY PROTEIN 3"/>
    <property type="match status" value="1"/>
</dbReference>
<evidence type="ECO:0000256" key="2">
    <source>
        <dbReference type="HAMAP-Rule" id="MF_00791"/>
    </source>
</evidence>
<dbReference type="HAMAP" id="MF_00791">
    <property type="entry name" value="ApaG"/>
    <property type="match status" value="1"/>
</dbReference>
<reference evidence="4 5" key="1">
    <citation type="journal article" date="2009" name="PLoS ONE">
        <title>The complete genome of Teredinibacter turnerae T7901: an intracellular endosymbiont of marine wood-boring bivalves (shipworms).</title>
        <authorList>
            <person name="Yang J.C."/>
            <person name="Madupu R."/>
            <person name="Durkin A.S."/>
            <person name="Ekborg N.A."/>
            <person name="Pedamallu C.S."/>
            <person name="Hostetler J.B."/>
            <person name="Radune D."/>
            <person name="Toms B.S."/>
            <person name="Henrissat B."/>
            <person name="Coutinho P.M."/>
            <person name="Schwarz S."/>
            <person name="Field L."/>
            <person name="Trindade-Silva A.E."/>
            <person name="Soares C.A.G."/>
            <person name="Elshahawi S."/>
            <person name="Hanora A."/>
            <person name="Schmidt E.W."/>
            <person name="Haygood M.G."/>
            <person name="Posfai J."/>
            <person name="Benner J."/>
            <person name="Madinger C."/>
            <person name="Nove J."/>
            <person name="Anton B."/>
            <person name="Chaudhary K."/>
            <person name="Foster J."/>
            <person name="Holman A."/>
            <person name="Kumar S."/>
            <person name="Lessard P.A."/>
            <person name="Luyten Y.A."/>
            <person name="Slatko B."/>
            <person name="Wood N."/>
            <person name="Wu B."/>
            <person name="Teplitski M."/>
            <person name="Mougous J.D."/>
            <person name="Ward N."/>
            <person name="Eisen J.A."/>
            <person name="Badger J.H."/>
            <person name="Distel D.L."/>
        </authorList>
    </citation>
    <scope>NUCLEOTIDE SEQUENCE [LARGE SCALE GENOMIC DNA]</scope>
    <source>
        <strain evidence="5">ATCC 39867 / T7901</strain>
    </source>
</reference>
<keyword evidence="5" id="KW-1185">Reference proteome</keyword>
<evidence type="ECO:0000313" key="5">
    <source>
        <dbReference type="Proteomes" id="UP000009080"/>
    </source>
</evidence>
<gene>
    <name evidence="2" type="primary">apaG</name>
    <name evidence="4" type="ordered locus">TERTU_3146</name>
</gene>
<dbReference type="STRING" id="377629.TERTU_3146"/>
<proteinExistence type="inferred from homology"/>
<dbReference type="eggNOG" id="COG2967">
    <property type="taxonomic scope" value="Bacteria"/>
</dbReference>
<dbReference type="PANTHER" id="PTHR14289:SF16">
    <property type="entry name" value="POLYMERASE DELTA-INTERACTING PROTEIN 2"/>
    <property type="match status" value="1"/>
</dbReference>
<dbReference type="NCBIfam" id="NF003967">
    <property type="entry name" value="PRK05461.1"/>
    <property type="match status" value="1"/>
</dbReference>
<name>C5BPB9_TERTT</name>
<dbReference type="GO" id="GO:0070987">
    <property type="term" value="P:error-free translesion synthesis"/>
    <property type="evidence" value="ECO:0007669"/>
    <property type="project" value="TreeGrafter"/>
</dbReference>
<feature type="domain" description="ApaG" evidence="3">
    <location>
        <begin position="7"/>
        <end position="131"/>
    </location>
</feature>
<dbReference type="Proteomes" id="UP000009080">
    <property type="component" value="Chromosome"/>
</dbReference>
<dbReference type="RefSeq" id="WP_015816889.1">
    <property type="nucleotide sequence ID" value="NC_012997.1"/>
</dbReference>
<evidence type="ECO:0000259" key="3">
    <source>
        <dbReference type="PROSITE" id="PS51087"/>
    </source>
</evidence>
<sequence length="131" mass="14511">MSNDFNVGVSNTVQISVATRYIEEQSLPEQHKYVYSYTVSIFNQGIEDVQLLSRYWHITDANDKVQEVQGVGVVGEQPTIAPGEDYTYTSGTVMATPTGLMKGYYTMKSASGLQFDAEIPVFALVQPHALH</sequence>
<organism evidence="4 5">
    <name type="scientific">Teredinibacter turnerae (strain ATCC 39867 / T7901)</name>
    <dbReference type="NCBI Taxonomy" id="377629"/>
    <lineage>
        <taxon>Bacteria</taxon>
        <taxon>Pseudomonadati</taxon>
        <taxon>Pseudomonadota</taxon>
        <taxon>Gammaproteobacteria</taxon>
        <taxon>Cellvibrionales</taxon>
        <taxon>Cellvibrionaceae</taxon>
        <taxon>Teredinibacter</taxon>
    </lineage>
</organism>
<dbReference type="Gene3D" id="2.60.40.1470">
    <property type="entry name" value="ApaG domain"/>
    <property type="match status" value="1"/>
</dbReference>
<dbReference type="InterPro" id="IPR036767">
    <property type="entry name" value="ApaG_sf"/>
</dbReference>
<protein>
    <recommendedName>
        <fullName evidence="1 2">Protein ApaG</fullName>
    </recommendedName>
</protein>
<dbReference type="InterPro" id="IPR007474">
    <property type="entry name" value="ApaG_domain"/>
</dbReference>
<evidence type="ECO:0000256" key="1">
    <source>
        <dbReference type="ARBA" id="ARBA00017693"/>
    </source>
</evidence>
<dbReference type="Pfam" id="PF04379">
    <property type="entry name" value="DUF525"/>
    <property type="match status" value="1"/>
</dbReference>